<keyword evidence="2" id="KW-0812">Transmembrane</keyword>
<evidence type="ECO:0000313" key="4">
    <source>
        <dbReference type="Proteomes" id="UP000005496"/>
    </source>
</evidence>
<dbReference type="EMBL" id="ACJN02000002">
    <property type="protein sequence ID" value="EFI34923.1"/>
    <property type="molecule type" value="Genomic_DNA"/>
</dbReference>
<evidence type="ECO:0000256" key="2">
    <source>
        <dbReference type="SAM" id="Phobius"/>
    </source>
</evidence>
<reference evidence="3" key="1">
    <citation type="submission" date="2010-05" db="EMBL/GenBank/DDBJ databases">
        <title>The draft genome of Desulfonatronospira thiodismutans ASO3-1.</title>
        <authorList>
            <consortium name="US DOE Joint Genome Institute (JGI-PGF)"/>
            <person name="Lucas S."/>
            <person name="Copeland A."/>
            <person name="Lapidus A."/>
            <person name="Cheng J.-F."/>
            <person name="Bruce D."/>
            <person name="Goodwin L."/>
            <person name="Pitluck S."/>
            <person name="Chertkov O."/>
            <person name="Brettin T."/>
            <person name="Detter J.C."/>
            <person name="Han C."/>
            <person name="Land M.L."/>
            <person name="Hauser L."/>
            <person name="Kyrpides N."/>
            <person name="Mikhailova N."/>
            <person name="Muyzer G."/>
            <person name="Woyke T."/>
        </authorList>
    </citation>
    <scope>NUCLEOTIDE SEQUENCE [LARGE SCALE GENOMIC DNA]</scope>
    <source>
        <strain evidence="3">ASO3-1</strain>
    </source>
</reference>
<keyword evidence="2" id="KW-0472">Membrane</keyword>
<dbReference type="Gene3D" id="3.30.70.60">
    <property type="match status" value="1"/>
</dbReference>
<feature type="coiled-coil region" evidence="1">
    <location>
        <begin position="47"/>
        <end position="91"/>
    </location>
</feature>
<comment type="caution">
    <text evidence="3">The sequence shown here is derived from an EMBL/GenBank/DDBJ whole genome shotgun (WGS) entry which is preliminary data.</text>
</comment>
<dbReference type="PANTHER" id="PTHR39555">
    <property type="entry name" value="FIMBRIAL ASSEMBLY PROTEIN PILO-LIKE PROTEIN-RELATED"/>
    <property type="match status" value="1"/>
</dbReference>
<evidence type="ECO:0000256" key="1">
    <source>
        <dbReference type="SAM" id="Coils"/>
    </source>
</evidence>
<dbReference type="GO" id="GO:0043683">
    <property type="term" value="P:type IV pilus assembly"/>
    <property type="evidence" value="ECO:0007669"/>
    <property type="project" value="InterPro"/>
</dbReference>
<dbReference type="RefSeq" id="WP_008870237.1">
    <property type="nucleotide sequence ID" value="NZ_ACJN02000002.1"/>
</dbReference>
<keyword evidence="4" id="KW-1185">Reference proteome</keyword>
<name>D6SQ97_9BACT</name>
<dbReference type="PANTHER" id="PTHR39555:SF1">
    <property type="entry name" value="TYPE IV PILUS INNER MEMBRANE COMPONENT PILO"/>
    <property type="match status" value="1"/>
</dbReference>
<dbReference type="GO" id="GO:0043107">
    <property type="term" value="P:type IV pilus-dependent motility"/>
    <property type="evidence" value="ECO:0007669"/>
    <property type="project" value="InterPro"/>
</dbReference>
<gene>
    <name evidence="3" type="ORF">Dthio_PD2314</name>
</gene>
<dbReference type="Proteomes" id="UP000005496">
    <property type="component" value="Unassembled WGS sequence"/>
</dbReference>
<proteinExistence type="predicted"/>
<dbReference type="AlphaFoldDB" id="D6SQ97"/>
<dbReference type="OrthoDB" id="5502253at2"/>
<sequence>MKLSREQIIAGVESLSTGRRILILVLLVVIVGGGSWQFFIGPNLQQARDLESELEDLETDIALYSGQVAELAKKEEEAEAMQKELEMAQTLLPADTHALERLLASFERLGNEKGVRFLLFQPGSEEMHDYFASRSVQLRLQGRFHDLVGYFDALAGLDRLVSLESLRLRPVDEQQFSRDRMLTAESRLRVYRALTAEEEAALEDD</sequence>
<dbReference type="Pfam" id="PF04350">
    <property type="entry name" value="PilO"/>
    <property type="match status" value="1"/>
</dbReference>
<dbReference type="InterPro" id="IPR014717">
    <property type="entry name" value="Transl_elong_EF1B/ribsomal_bS6"/>
</dbReference>
<dbReference type="eggNOG" id="COG3167">
    <property type="taxonomic scope" value="Bacteria"/>
</dbReference>
<protein>
    <submittedName>
        <fullName evidence="3">Tfp pilus assembly protein PilO-like protein</fullName>
    </submittedName>
</protein>
<accession>D6SQ97</accession>
<keyword evidence="2" id="KW-1133">Transmembrane helix</keyword>
<evidence type="ECO:0000313" key="3">
    <source>
        <dbReference type="EMBL" id="EFI34923.1"/>
    </source>
</evidence>
<organism evidence="3 4">
    <name type="scientific">Desulfonatronospira thiodismutans ASO3-1</name>
    <dbReference type="NCBI Taxonomy" id="555779"/>
    <lineage>
        <taxon>Bacteria</taxon>
        <taxon>Pseudomonadati</taxon>
        <taxon>Thermodesulfobacteriota</taxon>
        <taxon>Desulfovibrionia</taxon>
        <taxon>Desulfovibrionales</taxon>
        <taxon>Desulfonatronovibrionaceae</taxon>
        <taxon>Desulfonatronospira</taxon>
    </lineage>
</organism>
<keyword evidence="1" id="KW-0175">Coiled coil</keyword>
<dbReference type="InterPro" id="IPR007445">
    <property type="entry name" value="PilO"/>
</dbReference>
<feature type="transmembrane region" description="Helical" evidence="2">
    <location>
        <begin position="21"/>
        <end position="39"/>
    </location>
</feature>